<feature type="compositionally biased region" description="Polar residues" evidence="1">
    <location>
        <begin position="1"/>
        <end position="14"/>
    </location>
</feature>
<feature type="compositionally biased region" description="Basic and acidic residues" evidence="1">
    <location>
        <begin position="58"/>
        <end position="76"/>
    </location>
</feature>
<dbReference type="Proteomes" id="UP001446871">
    <property type="component" value="Unassembled WGS sequence"/>
</dbReference>
<evidence type="ECO:0008006" key="4">
    <source>
        <dbReference type="Google" id="ProtNLM"/>
    </source>
</evidence>
<feature type="compositionally biased region" description="Polar residues" evidence="1">
    <location>
        <begin position="83"/>
        <end position="122"/>
    </location>
</feature>
<evidence type="ECO:0000313" key="2">
    <source>
        <dbReference type="EMBL" id="KAK8071777.1"/>
    </source>
</evidence>
<evidence type="ECO:0000313" key="3">
    <source>
        <dbReference type="Proteomes" id="UP001446871"/>
    </source>
</evidence>
<gene>
    <name evidence="2" type="ORF">PG996_005125</name>
</gene>
<feature type="region of interest" description="Disordered" evidence="1">
    <location>
        <begin position="1"/>
        <end position="23"/>
    </location>
</feature>
<feature type="compositionally biased region" description="Acidic residues" evidence="1">
    <location>
        <begin position="189"/>
        <end position="199"/>
    </location>
</feature>
<protein>
    <recommendedName>
        <fullName evidence="4">Myb-like domain-containing protein</fullName>
    </recommendedName>
</protein>
<accession>A0ABR1VKM5</accession>
<reference evidence="2 3" key="1">
    <citation type="submission" date="2023-01" db="EMBL/GenBank/DDBJ databases">
        <title>Analysis of 21 Apiospora genomes using comparative genomics revels a genus with tremendous synthesis potential of carbohydrate active enzymes and secondary metabolites.</title>
        <authorList>
            <person name="Sorensen T."/>
        </authorList>
    </citation>
    <scope>NUCLEOTIDE SEQUENCE [LARGE SCALE GENOMIC DNA]</scope>
    <source>
        <strain evidence="2 3">CBS 83171</strain>
    </source>
</reference>
<sequence>MTDRTNQTPKNSGSGIKDKPLSDDEKLLLRMIGTMRPGFAMKDWAEIASKGSMTDNQAKQRFEKRRDKFVAEDAHGHQLRYPGQNNTASGPTSSDLVAPVTRQTRQAAQSGRRPAQNNSSPDPKNDVEDDDEQRFEKGRNKFLNEIGISRGDLGKTESGQDNGESAAGTQAAVPAATQPKRPRRAAPHDDEDGQDDDSDGAAQPAAPKRVHRSARGSSKRDAGDDVPPLEGGENGDPAVSGPFVKSPENGQKDKDQADY</sequence>
<organism evidence="2 3">
    <name type="scientific">Apiospora saccharicola</name>
    <dbReference type="NCBI Taxonomy" id="335842"/>
    <lineage>
        <taxon>Eukaryota</taxon>
        <taxon>Fungi</taxon>
        <taxon>Dikarya</taxon>
        <taxon>Ascomycota</taxon>
        <taxon>Pezizomycotina</taxon>
        <taxon>Sordariomycetes</taxon>
        <taxon>Xylariomycetidae</taxon>
        <taxon>Amphisphaeriales</taxon>
        <taxon>Apiosporaceae</taxon>
        <taxon>Apiospora</taxon>
    </lineage>
</organism>
<dbReference type="EMBL" id="JAQQWM010000003">
    <property type="protein sequence ID" value="KAK8071777.1"/>
    <property type="molecule type" value="Genomic_DNA"/>
</dbReference>
<comment type="caution">
    <text evidence="2">The sequence shown here is derived from an EMBL/GenBank/DDBJ whole genome shotgun (WGS) entry which is preliminary data.</text>
</comment>
<proteinExistence type="predicted"/>
<feature type="region of interest" description="Disordered" evidence="1">
    <location>
        <begin position="49"/>
        <end position="259"/>
    </location>
</feature>
<feature type="compositionally biased region" description="Basic and acidic residues" evidence="1">
    <location>
        <begin position="250"/>
        <end position="259"/>
    </location>
</feature>
<keyword evidence="3" id="KW-1185">Reference proteome</keyword>
<feature type="compositionally biased region" description="Low complexity" evidence="1">
    <location>
        <begin position="166"/>
        <end position="179"/>
    </location>
</feature>
<evidence type="ECO:0000256" key="1">
    <source>
        <dbReference type="SAM" id="MobiDB-lite"/>
    </source>
</evidence>
<name>A0ABR1VKM5_9PEZI</name>